<protein>
    <submittedName>
        <fullName evidence="1">Uncharacterized protein</fullName>
    </submittedName>
</protein>
<evidence type="ECO:0000313" key="1">
    <source>
        <dbReference type="EMBL" id="KAK1144449.1"/>
    </source>
</evidence>
<sequence>MGAGVNDRACVKFAWEYTALHEAAAASHIEMAQLLLDHGANIQATGSAPSGWFSDDTVLEWAALLGNLETIQFLLVSGADIKTGGVIKRAVQSQRVDIVRFLLDKGARLHGPYENSTPHLYKIIVANDIPMLKLFLERGADPNEQSGIGTALHAAADVGSVEIVKMLLEHGVDINALNALT</sequence>
<proteinExistence type="predicted"/>
<evidence type="ECO:0000313" key="2">
    <source>
        <dbReference type="Proteomes" id="UP001177260"/>
    </source>
</evidence>
<organism evidence="1 2">
    <name type="scientific">Aspergillus melleus</name>
    <dbReference type="NCBI Taxonomy" id="138277"/>
    <lineage>
        <taxon>Eukaryota</taxon>
        <taxon>Fungi</taxon>
        <taxon>Dikarya</taxon>
        <taxon>Ascomycota</taxon>
        <taxon>Pezizomycotina</taxon>
        <taxon>Eurotiomycetes</taxon>
        <taxon>Eurotiomycetidae</taxon>
        <taxon>Eurotiales</taxon>
        <taxon>Aspergillaceae</taxon>
        <taxon>Aspergillus</taxon>
        <taxon>Aspergillus subgen. Circumdati</taxon>
    </lineage>
</organism>
<name>A0ACC3B2F2_9EURO</name>
<dbReference type="Proteomes" id="UP001177260">
    <property type="component" value="Unassembled WGS sequence"/>
</dbReference>
<gene>
    <name evidence="1" type="ORF">N8T08_005320</name>
</gene>
<reference evidence="1 2" key="1">
    <citation type="journal article" date="2023" name="ACS Omega">
        <title>Identification of the Neoaspergillic Acid Biosynthesis Gene Cluster by Establishing an In Vitro CRISPR-Ribonucleoprotein Genetic System in Aspergillus melleus.</title>
        <authorList>
            <person name="Yuan B."/>
            <person name="Grau M.F."/>
            <person name="Murata R.M."/>
            <person name="Torok T."/>
            <person name="Venkateswaran K."/>
            <person name="Stajich J.E."/>
            <person name="Wang C.C.C."/>
        </authorList>
    </citation>
    <scope>NUCLEOTIDE SEQUENCE [LARGE SCALE GENOMIC DNA]</scope>
    <source>
        <strain evidence="1 2">IMV 1140</strain>
    </source>
</reference>
<comment type="caution">
    <text evidence="1">The sequence shown here is derived from an EMBL/GenBank/DDBJ whole genome shotgun (WGS) entry which is preliminary data.</text>
</comment>
<keyword evidence="2" id="KW-1185">Reference proteome</keyword>
<accession>A0ACC3B2F2</accession>
<dbReference type="EMBL" id="JAOPJF010000030">
    <property type="protein sequence ID" value="KAK1144449.1"/>
    <property type="molecule type" value="Genomic_DNA"/>
</dbReference>